<reference evidence="2" key="1">
    <citation type="submission" date="2019-05" db="EMBL/GenBank/DDBJ databases">
        <title>Complete genome sequencing of Absiella argi strain JCM 30884.</title>
        <authorList>
            <person name="Sakamoto M."/>
            <person name="Murakami T."/>
            <person name="Mori H."/>
        </authorList>
    </citation>
    <scope>NUCLEOTIDE SEQUENCE [LARGE SCALE GENOMIC DNA]</scope>
    <source>
        <strain evidence="2">JCM 30884</strain>
    </source>
</reference>
<sequence length="271" mass="32634">MLLYYTREKVLEVLKGAFPEQYIKYSKFFIIFSYKEVNKNSSYFFEKKRLIVNSLSRRPEDIFISILVALGEHIDIINREETHKDKEYYLIVKKLLTEAVNANVIQKEDLQKYSDRKFKKGIQECFSSFANWKFENRNDPPEFMYIYVTESYMIRNILRASGYIYDSEQGLWMKKIHRYEYPEEEYFINERKNEAVFKVIGDNSFYIRPVYRLKLVTYSATSAPLLKALDYQYLKDKNCWMKLIEARNLEQEKKNIENVPRQSLNVLSNSK</sequence>
<accession>A0A6N4TEW0</accession>
<gene>
    <name evidence="1" type="ORF">Aargi30884_01920</name>
</gene>
<evidence type="ECO:0000313" key="1">
    <source>
        <dbReference type="EMBL" id="BBK21289.1"/>
    </source>
</evidence>
<dbReference type="RefSeq" id="WP_163051288.1">
    <property type="nucleotide sequence ID" value="NZ_AP019695.1"/>
</dbReference>
<organism evidence="1 2">
    <name type="scientific">Amedibacterium intestinale</name>
    <dbReference type="NCBI Taxonomy" id="2583452"/>
    <lineage>
        <taxon>Bacteria</taxon>
        <taxon>Bacillati</taxon>
        <taxon>Bacillota</taxon>
        <taxon>Erysipelotrichia</taxon>
        <taxon>Erysipelotrichales</taxon>
        <taxon>Erysipelotrichaceae</taxon>
        <taxon>Amedibacterium</taxon>
    </lineage>
</organism>
<keyword evidence="2" id="KW-1185">Reference proteome</keyword>
<dbReference type="Proteomes" id="UP000464754">
    <property type="component" value="Chromosome"/>
</dbReference>
<dbReference type="AlphaFoldDB" id="A0A6N4TEW0"/>
<proteinExistence type="predicted"/>
<name>A0A6N4TEW0_9FIRM</name>
<evidence type="ECO:0000313" key="2">
    <source>
        <dbReference type="Proteomes" id="UP000464754"/>
    </source>
</evidence>
<protein>
    <submittedName>
        <fullName evidence="1">Uncharacterized protein</fullName>
    </submittedName>
</protein>
<dbReference type="KEGG" id="aarg:Aargi30884_01920"/>
<dbReference type="EMBL" id="AP019695">
    <property type="protein sequence ID" value="BBK21289.1"/>
    <property type="molecule type" value="Genomic_DNA"/>
</dbReference>